<proteinExistence type="inferred from homology"/>
<keyword evidence="10 13" id="KW-0675">Receptor</keyword>
<feature type="transmembrane region" description="Helical" evidence="12">
    <location>
        <begin position="20"/>
        <end position="40"/>
    </location>
</feature>
<dbReference type="Pfam" id="PF09439">
    <property type="entry name" value="SRPRB"/>
    <property type="match status" value="1"/>
</dbReference>
<evidence type="ECO:0000256" key="3">
    <source>
        <dbReference type="ARBA" id="ARBA00020256"/>
    </source>
</evidence>
<dbReference type="InterPro" id="IPR019009">
    <property type="entry name" value="SRP_receptor_beta_su"/>
</dbReference>
<dbReference type="InterPro" id="IPR027417">
    <property type="entry name" value="P-loop_NTPase"/>
</dbReference>
<dbReference type="EMBL" id="CWKI01000007">
    <property type="protein sequence ID" value="CTR08158.1"/>
    <property type="molecule type" value="Genomic_DNA"/>
</dbReference>
<dbReference type="GO" id="GO:0005789">
    <property type="term" value="C:endoplasmic reticulum membrane"/>
    <property type="evidence" value="ECO:0007669"/>
    <property type="project" value="UniProtKB-SubCell"/>
</dbReference>
<dbReference type="Gene3D" id="3.40.50.300">
    <property type="entry name" value="P-loop containing nucleotide triphosphate hydrolases"/>
    <property type="match status" value="1"/>
</dbReference>
<feature type="region of interest" description="Disordered" evidence="11">
    <location>
        <begin position="209"/>
        <end position="234"/>
    </location>
</feature>
<feature type="transmembrane region" description="Helical" evidence="12">
    <location>
        <begin position="61"/>
        <end position="81"/>
    </location>
</feature>
<evidence type="ECO:0000256" key="10">
    <source>
        <dbReference type="ARBA" id="ARBA00023170"/>
    </source>
</evidence>
<dbReference type="Proteomes" id="UP000199069">
    <property type="component" value="Unassembled WGS sequence"/>
</dbReference>
<feature type="compositionally biased region" description="Low complexity" evidence="11">
    <location>
        <begin position="300"/>
        <end position="310"/>
    </location>
</feature>
<organism evidence="13 14">
    <name type="scientific">Rhodotorula toruloides</name>
    <name type="common">Yeast</name>
    <name type="synonym">Rhodosporidium toruloides</name>
    <dbReference type="NCBI Taxonomy" id="5286"/>
    <lineage>
        <taxon>Eukaryota</taxon>
        <taxon>Fungi</taxon>
        <taxon>Dikarya</taxon>
        <taxon>Basidiomycota</taxon>
        <taxon>Pucciniomycotina</taxon>
        <taxon>Microbotryomycetes</taxon>
        <taxon>Sporidiobolales</taxon>
        <taxon>Sporidiobolaceae</taxon>
        <taxon>Rhodotorula</taxon>
    </lineage>
</organism>
<keyword evidence="8" id="KW-0342">GTP-binding</keyword>
<evidence type="ECO:0000256" key="5">
    <source>
        <dbReference type="ARBA" id="ARBA00022741"/>
    </source>
</evidence>
<gene>
    <name evidence="13" type="primary">FGENESH: predicted gene_7.404</name>
    <name evidence="13" type="ORF">BN2166_0040190</name>
</gene>
<dbReference type="STRING" id="5286.A0A0K3CGR3"/>
<evidence type="ECO:0000313" key="14">
    <source>
        <dbReference type="Proteomes" id="UP000199069"/>
    </source>
</evidence>
<dbReference type="GO" id="GO:0005525">
    <property type="term" value="F:GTP binding"/>
    <property type="evidence" value="ECO:0007669"/>
    <property type="project" value="UniProtKB-KW"/>
</dbReference>
<comment type="similarity">
    <text evidence="2">Belongs to the SRP receptor beta subunit family.</text>
</comment>
<dbReference type="SUPFAM" id="SSF52540">
    <property type="entry name" value="P-loop containing nucleoside triphosphate hydrolases"/>
    <property type="match status" value="1"/>
</dbReference>
<keyword evidence="14" id="KW-1185">Reference proteome</keyword>
<accession>A0A0K3CGR3</accession>
<reference evidence="13 14" key="1">
    <citation type="submission" date="2015-07" db="EMBL/GenBank/DDBJ databases">
        <authorList>
            <person name="Cajimat M.N.B."/>
            <person name="Milazzo M.L."/>
            <person name="Fulhorst C.F."/>
        </authorList>
    </citation>
    <scope>NUCLEOTIDE SEQUENCE [LARGE SCALE GENOMIC DNA]</scope>
    <source>
        <strain evidence="13">Single colony</strain>
    </source>
</reference>
<name>A0A0K3CGR3_RHOTO</name>
<keyword evidence="9 12" id="KW-0472">Membrane</keyword>
<feature type="region of interest" description="Disordered" evidence="11">
    <location>
        <begin position="300"/>
        <end position="321"/>
    </location>
</feature>
<evidence type="ECO:0000256" key="6">
    <source>
        <dbReference type="ARBA" id="ARBA00022824"/>
    </source>
</evidence>
<evidence type="ECO:0000256" key="9">
    <source>
        <dbReference type="ARBA" id="ARBA00023136"/>
    </source>
</evidence>
<dbReference type="AlphaFoldDB" id="A0A0K3CGR3"/>
<protein>
    <recommendedName>
        <fullName evidence="3">Signal recognition particle receptor subunit beta</fullName>
    </recommendedName>
</protein>
<feature type="region of interest" description="Disordered" evidence="11">
    <location>
        <begin position="110"/>
        <end position="138"/>
    </location>
</feature>
<evidence type="ECO:0000256" key="7">
    <source>
        <dbReference type="ARBA" id="ARBA00022989"/>
    </source>
</evidence>
<feature type="compositionally biased region" description="Basic and acidic residues" evidence="11">
    <location>
        <begin position="110"/>
        <end position="129"/>
    </location>
</feature>
<sequence>MADPKLEPEVTSLLPTTTLTPLRIFLSLSILLIFLLIAFLSPRRRLESPVAVRAKKKGAKTVVLVGPLASGKTALFSRLVYGSAQQTHTSMRENEAVVKAKWGFGEDEFAKKGEKEEAEKVPRRNRPPDPLHLVDLPGHPRLRTRSLAQYLPAADGLVFTIDGVTGLTGKNVRDAGEHFHVVLSLLALLSSRRSRPLPPLLVLLTKSDLSSSSASGGSTTSSPASKTKSPSLSIDRAKQSLLRELERRRLAASGGGGTSSGSSAPLSAGAKLEGLDAIPAGSSSSKGLVASLLSALGISSSSSSPVGGALPESTSGLPSDESEILSLPEADAFAFEGQADWDKLEQAVGVEIQWATASVKTGRDGVARVYEWVDEL</sequence>
<dbReference type="OMA" id="CIDAVMA"/>
<evidence type="ECO:0000256" key="2">
    <source>
        <dbReference type="ARBA" id="ARBA00005619"/>
    </source>
</evidence>
<feature type="compositionally biased region" description="Low complexity" evidence="11">
    <location>
        <begin position="209"/>
        <end position="233"/>
    </location>
</feature>
<evidence type="ECO:0000313" key="13">
    <source>
        <dbReference type="EMBL" id="CTR08158.1"/>
    </source>
</evidence>
<keyword evidence="4 12" id="KW-0812">Transmembrane</keyword>
<evidence type="ECO:0000256" key="8">
    <source>
        <dbReference type="ARBA" id="ARBA00023134"/>
    </source>
</evidence>
<comment type="subcellular location">
    <subcellularLocation>
        <location evidence="1">Endoplasmic reticulum membrane</location>
        <topology evidence="1">Single-pass membrane protein</topology>
    </subcellularLocation>
</comment>
<evidence type="ECO:0000256" key="4">
    <source>
        <dbReference type="ARBA" id="ARBA00022692"/>
    </source>
</evidence>
<keyword evidence="6" id="KW-0256">Endoplasmic reticulum</keyword>
<keyword evidence="5" id="KW-0547">Nucleotide-binding</keyword>
<keyword evidence="7 12" id="KW-1133">Transmembrane helix</keyword>
<evidence type="ECO:0000256" key="1">
    <source>
        <dbReference type="ARBA" id="ARBA00004389"/>
    </source>
</evidence>
<evidence type="ECO:0000256" key="12">
    <source>
        <dbReference type="SAM" id="Phobius"/>
    </source>
</evidence>
<evidence type="ECO:0000256" key="11">
    <source>
        <dbReference type="SAM" id="MobiDB-lite"/>
    </source>
</evidence>